<accession>A0A6I5A1I4</accession>
<evidence type="ECO:0000313" key="2">
    <source>
        <dbReference type="Proteomes" id="UP000468638"/>
    </source>
</evidence>
<protein>
    <submittedName>
        <fullName evidence="1">Uncharacterized protein</fullName>
    </submittedName>
</protein>
<gene>
    <name evidence="1" type="ORF">GLW05_14320</name>
</gene>
<dbReference type="EMBL" id="WMEQ01000011">
    <property type="protein sequence ID" value="MYL34767.1"/>
    <property type="molecule type" value="Genomic_DNA"/>
</dbReference>
<reference evidence="1 2" key="1">
    <citation type="submission" date="2019-11" db="EMBL/GenBank/DDBJ databases">
        <title>Genome sequences of 17 halophilic strains isolated from different environments.</title>
        <authorList>
            <person name="Furrow R.E."/>
        </authorList>
    </citation>
    <scope>NUCLEOTIDE SEQUENCE [LARGE SCALE GENOMIC DNA]</scope>
    <source>
        <strain evidence="1 2">22514_16_FS</strain>
    </source>
</reference>
<proteinExistence type="predicted"/>
<dbReference type="Proteomes" id="UP000468638">
    <property type="component" value="Unassembled WGS sequence"/>
</dbReference>
<evidence type="ECO:0000313" key="1">
    <source>
        <dbReference type="EMBL" id="MYL34767.1"/>
    </source>
</evidence>
<name>A0A6I5A1I4_9BACI</name>
<dbReference type="OrthoDB" id="2691643at2"/>
<comment type="caution">
    <text evidence="1">The sequence shown here is derived from an EMBL/GenBank/DDBJ whole genome shotgun (WGS) entry which is preliminary data.</text>
</comment>
<organism evidence="1 2">
    <name type="scientific">Pontibacillus yanchengensis</name>
    <dbReference type="NCBI Taxonomy" id="462910"/>
    <lineage>
        <taxon>Bacteria</taxon>
        <taxon>Bacillati</taxon>
        <taxon>Bacillota</taxon>
        <taxon>Bacilli</taxon>
        <taxon>Bacillales</taxon>
        <taxon>Bacillaceae</taxon>
        <taxon>Pontibacillus</taxon>
    </lineage>
</organism>
<dbReference type="RefSeq" id="WP_160847040.1">
    <property type="nucleotide sequence ID" value="NZ_WMEQ01000011.1"/>
</dbReference>
<dbReference type="AlphaFoldDB" id="A0A6I5A1I4"/>
<sequence>MDQISSYQVYFNQRISMEEVMNIYRFVSNGTYDVYLYQEDLIADVSNLPKLLSFFLYYQKKSPILMIIDGENVEYAYEKIMKVCEKPLERCELRSNHEAPAHVAIQV</sequence>